<dbReference type="InterPro" id="IPR011782">
    <property type="entry name" value="Pept_S1C_Do"/>
</dbReference>
<dbReference type="GO" id="GO:0042597">
    <property type="term" value="C:periplasmic space"/>
    <property type="evidence" value="ECO:0007669"/>
    <property type="project" value="UniProtKB-SubCell"/>
</dbReference>
<dbReference type="AlphaFoldDB" id="A0A7W6RFT3"/>
<dbReference type="NCBIfam" id="TIGR02037">
    <property type="entry name" value="degP_htrA_DO"/>
    <property type="match status" value="1"/>
</dbReference>
<dbReference type="PRINTS" id="PR00834">
    <property type="entry name" value="PROTEASES2C"/>
</dbReference>
<keyword evidence="4" id="KW-0732">Signal</keyword>
<evidence type="ECO:0000256" key="7">
    <source>
        <dbReference type="ARBA" id="ARBA00022801"/>
    </source>
</evidence>
<dbReference type="InterPro" id="IPR009003">
    <property type="entry name" value="Peptidase_S1_PA"/>
</dbReference>
<feature type="compositionally biased region" description="Basic and acidic residues" evidence="11">
    <location>
        <begin position="370"/>
        <end position="387"/>
    </location>
</feature>
<keyword evidence="5" id="KW-0677">Repeat</keyword>
<feature type="active site" description="Charge relay system" evidence="9">
    <location>
        <position position="229"/>
    </location>
</feature>
<dbReference type="InterPro" id="IPR041489">
    <property type="entry name" value="PDZ_6"/>
</dbReference>
<evidence type="ECO:0000256" key="4">
    <source>
        <dbReference type="ARBA" id="ARBA00022729"/>
    </source>
</evidence>
<dbReference type="Pfam" id="PF17820">
    <property type="entry name" value="PDZ_6"/>
    <property type="match status" value="1"/>
</dbReference>
<evidence type="ECO:0000259" key="12">
    <source>
        <dbReference type="PROSITE" id="PS50106"/>
    </source>
</evidence>
<comment type="subcellular location">
    <subcellularLocation>
        <location evidence="1">Periplasm</location>
    </subcellularLocation>
</comment>
<evidence type="ECO:0000256" key="5">
    <source>
        <dbReference type="ARBA" id="ARBA00022737"/>
    </source>
</evidence>
<dbReference type="SUPFAM" id="SSF50156">
    <property type="entry name" value="PDZ domain-like"/>
    <property type="match status" value="2"/>
</dbReference>
<dbReference type="FunFam" id="2.40.10.10:FF:000001">
    <property type="entry name" value="Periplasmic serine protease DegS"/>
    <property type="match status" value="1"/>
</dbReference>
<feature type="binding site" evidence="10">
    <location>
        <position position="153"/>
    </location>
    <ligand>
        <name>substrate</name>
    </ligand>
</feature>
<feature type="domain" description="PDZ" evidence="12">
    <location>
        <begin position="398"/>
        <end position="454"/>
    </location>
</feature>
<dbReference type="InterPro" id="IPR001940">
    <property type="entry name" value="Peptidase_S1C"/>
</dbReference>
<dbReference type="RefSeq" id="WP_343058628.1">
    <property type="nucleotide sequence ID" value="NZ_JACIGK010000029.1"/>
</dbReference>
<evidence type="ECO:0000256" key="9">
    <source>
        <dbReference type="PIRSR" id="PIRSR611782-1"/>
    </source>
</evidence>
<evidence type="ECO:0000313" key="13">
    <source>
        <dbReference type="EMBL" id="MBB4267540.1"/>
    </source>
</evidence>
<dbReference type="Gene3D" id="2.30.42.10">
    <property type="match status" value="2"/>
</dbReference>
<name>A0A7W6RFT3_9PROT</name>
<feature type="binding site" evidence="10">
    <location>
        <begin position="227"/>
        <end position="229"/>
    </location>
    <ligand>
        <name>substrate</name>
    </ligand>
</feature>
<dbReference type="GO" id="GO:0004252">
    <property type="term" value="F:serine-type endopeptidase activity"/>
    <property type="evidence" value="ECO:0007669"/>
    <property type="project" value="InterPro"/>
</dbReference>
<dbReference type="SMART" id="SM00228">
    <property type="entry name" value="PDZ"/>
    <property type="match status" value="2"/>
</dbReference>
<accession>A0A7W6RFT3</accession>
<evidence type="ECO:0000256" key="8">
    <source>
        <dbReference type="ARBA" id="ARBA00022825"/>
    </source>
</evidence>
<dbReference type="EC" id="3.4.21.107" evidence="13"/>
<comment type="similarity">
    <text evidence="2">Belongs to the peptidase S1C family.</text>
</comment>
<evidence type="ECO:0000256" key="1">
    <source>
        <dbReference type="ARBA" id="ARBA00004418"/>
    </source>
</evidence>
<dbReference type="PANTHER" id="PTHR43343:SF3">
    <property type="entry name" value="PROTEASE DO-LIKE 8, CHLOROPLASTIC"/>
    <property type="match status" value="1"/>
</dbReference>
<gene>
    <name evidence="13" type="ORF">GGD89_003186</name>
</gene>
<keyword evidence="14" id="KW-1185">Reference proteome</keyword>
<keyword evidence="6" id="KW-0574">Periplasm</keyword>
<dbReference type="Pfam" id="PF13365">
    <property type="entry name" value="Trypsin_2"/>
    <property type="match status" value="1"/>
</dbReference>
<dbReference type="GO" id="GO:0006508">
    <property type="term" value="P:proteolysis"/>
    <property type="evidence" value="ECO:0007669"/>
    <property type="project" value="UniProtKB-KW"/>
</dbReference>
<feature type="region of interest" description="Disordered" evidence="11">
    <location>
        <begin position="370"/>
        <end position="390"/>
    </location>
</feature>
<feature type="active site" description="Charge relay system" evidence="9">
    <location>
        <position position="123"/>
    </location>
</feature>
<dbReference type="InterPro" id="IPR001478">
    <property type="entry name" value="PDZ"/>
</dbReference>
<feature type="domain" description="PDZ" evidence="12">
    <location>
        <begin position="299"/>
        <end position="337"/>
    </location>
</feature>
<evidence type="ECO:0000313" key="14">
    <source>
        <dbReference type="Proteomes" id="UP000554286"/>
    </source>
</evidence>
<dbReference type="PANTHER" id="PTHR43343">
    <property type="entry name" value="PEPTIDASE S12"/>
    <property type="match status" value="1"/>
</dbReference>
<evidence type="ECO:0000256" key="10">
    <source>
        <dbReference type="PIRSR" id="PIRSR611782-2"/>
    </source>
</evidence>
<feature type="binding site" evidence="10">
    <location>
        <position position="123"/>
    </location>
    <ligand>
        <name>substrate</name>
    </ligand>
</feature>
<dbReference type="Gene3D" id="2.40.10.120">
    <property type="match status" value="1"/>
</dbReference>
<keyword evidence="3 13" id="KW-0645">Protease</keyword>
<dbReference type="SUPFAM" id="SSF50494">
    <property type="entry name" value="Trypsin-like serine proteases"/>
    <property type="match status" value="1"/>
</dbReference>
<dbReference type="InterPro" id="IPR036034">
    <property type="entry name" value="PDZ_sf"/>
</dbReference>
<dbReference type="Proteomes" id="UP000554286">
    <property type="component" value="Unassembled WGS sequence"/>
</dbReference>
<keyword evidence="7 13" id="KW-0378">Hydrolase</keyword>
<evidence type="ECO:0000256" key="6">
    <source>
        <dbReference type="ARBA" id="ARBA00022764"/>
    </source>
</evidence>
<dbReference type="Pfam" id="PF13180">
    <property type="entry name" value="PDZ_2"/>
    <property type="match status" value="1"/>
</dbReference>
<protein>
    <submittedName>
        <fullName evidence="13">Serine protease Do</fullName>
        <ecNumber evidence="13">3.4.21.107</ecNumber>
    </submittedName>
</protein>
<keyword evidence="8" id="KW-0720">Serine protease</keyword>
<feature type="binding site" evidence="10">
    <location>
        <begin position="284"/>
        <end position="288"/>
    </location>
    <ligand>
        <name>substrate</name>
    </ligand>
</feature>
<evidence type="ECO:0000256" key="3">
    <source>
        <dbReference type="ARBA" id="ARBA00022670"/>
    </source>
</evidence>
<dbReference type="InterPro" id="IPR051201">
    <property type="entry name" value="Chloro_Bact_Ser_Proteases"/>
</dbReference>
<organism evidence="13 14">
    <name type="scientific">Roseospira visakhapatnamensis</name>
    <dbReference type="NCBI Taxonomy" id="390880"/>
    <lineage>
        <taxon>Bacteria</taxon>
        <taxon>Pseudomonadati</taxon>
        <taxon>Pseudomonadota</taxon>
        <taxon>Alphaproteobacteria</taxon>
        <taxon>Rhodospirillales</taxon>
        <taxon>Rhodospirillaceae</taxon>
        <taxon>Roseospira</taxon>
    </lineage>
</organism>
<evidence type="ECO:0000256" key="2">
    <source>
        <dbReference type="ARBA" id="ARBA00010541"/>
    </source>
</evidence>
<sequence>MGRSRRAPGRRQGPGRLALVVLLALAMVTPGRALAQEVPTSREQITLSFAPIVRDVAPAVVNIYSRRVVRARTAPPLLNDPFFRHFFGNRMPFGPSVPRQRVENALGSGVIVRPDGVILTNRHVIEGADEITVVLNDRREFDARLVGTDEQTDLAVLIIDAGSVPLPALPPGESDSLEVGDLVLAIGNPFGVGQTVTSGIVSALARTTVGLTDFRSFIQTDAAINPGNSGGALVDMSGRLVGINTAIYSQDGGNVGIGFAIPVGMARVVLDSLLTDGRVRRPWLGATGQSVTNDIARSLGLERPGGVLVADVMRGGPAARAGLERGDVILAMDGQPMADEAGLRYRIATTPLDTEVTLTVWRNGRTRDLRVTLRPPPEDPPRDDTVLRGRHPLNGVTVANLNPALSEEIGVAMGAGPVVVLKVGPRSGAARFGVKPGDVVVSVNGRQPRDVRGLARLMERTRPPWRLDLNRGGRALRVVIGG</sequence>
<evidence type="ECO:0000256" key="11">
    <source>
        <dbReference type="SAM" id="MobiDB-lite"/>
    </source>
</evidence>
<dbReference type="EMBL" id="JACIGK010000029">
    <property type="protein sequence ID" value="MBB4267540.1"/>
    <property type="molecule type" value="Genomic_DNA"/>
</dbReference>
<dbReference type="CDD" id="cd10839">
    <property type="entry name" value="cpPDZ1_DegP-like"/>
    <property type="match status" value="1"/>
</dbReference>
<proteinExistence type="inferred from homology"/>
<feature type="active site" description="Charge relay system" evidence="9">
    <location>
        <position position="153"/>
    </location>
</feature>
<comment type="caution">
    <text evidence="13">The sequence shown here is derived from an EMBL/GenBank/DDBJ whole genome shotgun (WGS) entry which is preliminary data.</text>
</comment>
<dbReference type="PROSITE" id="PS50106">
    <property type="entry name" value="PDZ"/>
    <property type="match status" value="2"/>
</dbReference>
<reference evidence="13 14" key="1">
    <citation type="submission" date="2020-08" db="EMBL/GenBank/DDBJ databases">
        <title>Genome sequencing of Purple Non-Sulfur Bacteria from various extreme environments.</title>
        <authorList>
            <person name="Mayer M."/>
        </authorList>
    </citation>
    <scope>NUCLEOTIDE SEQUENCE [LARGE SCALE GENOMIC DNA]</scope>
    <source>
        <strain evidence="13 14">JA131</strain>
    </source>
</reference>